<dbReference type="SUPFAM" id="SSF46689">
    <property type="entry name" value="Homeodomain-like"/>
    <property type="match status" value="1"/>
</dbReference>
<dbReference type="InterPro" id="IPR036397">
    <property type="entry name" value="RNaseH_sf"/>
</dbReference>
<dbReference type="InterPro" id="IPR048020">
    <property type="entry name" value="Transpos_IS3"/>
</dbReference>
<reference evidence="3 8" key="1">
    <citation type="submission" date="2020-10" db="EMBL/GenBank/DDBJ databases">
        <title>Genome sequencing of Massilia sp. LPB0304.</title>
        <authorList>
            <person name="Kim J."/>
        </authorList>
    </citation>
    <scope>NUCLEOTIDE SEQUENCE [LARGE SCALE GENOMIC DNA]</scope>
    <source>
        <strain evidence="3 8">LPB0304</strain>
        <plasmid evidence="7 8">unnamed1</plasmid>
    </source>
</reference>
<dbReference type="Gene3D" id="1.10.10.60">
    <property type="entry name" value="Homeodomain-like"/>
    <property type="match status" value="1"/>
</dbReference>
<accession>A0A7L9U550</accession>
<proteinExistence type="predicted"/>
<dbReference type="KEGG" id="mlir:LPB04_19995"/>
<dbReference type="Proteomes" id="UP000593875">
    <property type="component" value="Chromosome"/>
</dbReference>
<dbReference type="NCBIfam" id="NF033516">
    <property type="entry name" value="transpos_IS3"/>
    <property type="match status" value="1"/>
</dbReference>
<dbReference type="AlphaFoldDB" id="A0A7L9U550"/>
<dbReference type="InterPro" id="IPR001584">
    <property type="entry name" value="Integrase_cat-core"/>
</dbReference>
<dbReference type="Pfam" id="PF00665">
    <property type="entry name" value="rve"/>
    <property type="match status" value="1"/>
</dbReference>
<dbReference type="InterPro" id="IPR002514">
    <property type="entry name" value="Transposase_8"/>
</dbReference>
<evidence type="ECO:0000313" key="3">
    <source>
        <dbReference type="EMBL" id="QOL49176.1"/>
    </source>
</evidence>
<dbReference type="EMBL" id="CP062941">
    <property type="protein sequence ID" value="QOL49767.1"/>
    <property type="molecule type" value="Genomic_DNA"/>
</dbReference>
<dbReference type="Gene3D" id="3.30.420.10">
    <property type="entry name" value="Ribonuclease H-like superfamily/Ribonuclease H"/>
    <property type="match status" value="1"/>
</dbReference>
<organism evidence="3 8">
    <name type="scientific">Massilia litorea</name>
    <dbReference type="NCBI Taxonomy" id="2769491"/>
    <lineage>
        <taxon>Bacteria</taxon>
        <taxon>Pseudomonadati</taxon>
        <taxon>Pseudomonadota</taxon>
        <taxon>Betaproteobacteria</taxon>
        <taxon>Burkholderiales</taxon>
        <taxon>Oxalobacteraceae</taxon>
        <taxon>Telluria group</taxon>
        <taxon>Massilia</taxon>
    </lineage>
</organism>
<sequence length="381" mass="43537">MARERRLFSEEFKREAVKLVGQPGASKAAIARDLGIGANLLGRWCRDANVDAEVTGGGEKVSTQEYERMRRELAKVKTERDILKKAPRLLRSRPQVKYGFIAKYRAIWPTRTMCRLLGVSSSGFYDWLGRPISAHERENAQLLKAIKHSHEASDGTYGSPRVVRDLIDAGFACSENRVARLMKAAGIKARHKRRRAPGQLDSPVHAIAPNLLDRQFEAPGPNQKWAADFTYVWTGEGWLFVAVVLDLYSRRVVGWSMQPTMTAQLVMDALLMAIFRRGRPRAVLHHSDQGSQYTSEDFQRLLESHGIVCSMSRRGNCWDNAAMESFFSTLKTERLSKKHYRTRDDLRADVFDYIERFYNPRRRHSTLGYISPVQFENLKCA</sequence>
<keyword evidence="8" id="KW-1185">Reference proteome</keyword>
<dbReference type="KEGG" id="mlir:LPB04_23835"/>
<evidence type="ECO:0000256" key="1">
    <source>
        <dbReference type="SAM" id="Coils"/>
    </source>
</evidence>
<dbReference type="KEGG" id="mlir:LPB04_23290"/>
<dbReference type="EMBL" id="CP062941">
    <property type="protein sequence ID" value="QOL51195.1"/>
    <property type="molecule type" value="Genomic_DNA"/>
</dbReference>
<dbReference type="KEGG" id="mlir:LPB04_00040"/>
<keyword evidence="7" id="KW-0614">Plasmid</keyword>
<dbReference type="InterPro" id="IPR009057">
    <property type="entry name" value="Homeodomain-like_sf"/>
</dbReference>
<dbReference type="Proteomes" id="UP000593875">
    <property type="component" value="Plasmid unnamed1"/>
</dbReference>
<protein>
    <submittedName>
        <fullName evidence="3">IS3 family transposase</fullName>
    </submittedName>
</protein>
<feature type="domain" description="Integrase catalytic" evidence="2">
    <location>
        <begin position="217"/>
        <end position="380"/>
    </location>
</feature>
<dbReference type="EMBL" id="CP062941">
    <property type="protein sequence ID" value="QOL49176.1"/>
    <property type="molecule type" value="Genomic_DNA"/>
</dbReference>
<dbReference type="GO" id="GO:0015074">
    <property type="term" value="P:DNA integration"/>
    <property type="evidence" value="ECO:0007669"/>
    <property type="project" value="InterPro"/>
</dbReference>
<evidence type="ECO:0000313" key="8">
    <source>
        <dbReference type="Proteomes" id="UP000593875"/>
    </source>
</evidence>
<dbReference type="PROSITE" id="PS50994">
    <property type="entry name" value="INTEGRASE"/>
    <property type="match status" value="1"/>
</dbReference>
<dbReference type="InterPro" id="IPR012337">
    <property type="entry name" value="RNaseH-like_sf"/>
</dbReference>
<dbReference type="Pfam" id="PF13276">
    <property type="entry name" value="HTH_21"/>
    <property type="match status" value="1"/>
</dbReference>
<dbReference type="SUPFAM" id="SSF53098">
    <property type="entry name" value="Ribonuclease H-like"/>
    <property type="match status" value="1"/>
</dbReference>
<dbReference type="PANTHER" id="PTHR46889:SF4">
    <property type="entry name" value="TRANSPOSASE INSO FOR INSERTION SEQUENCE ELEMENT IS911B-RELATED"/>
    <property type="match status" value="1"/>
</dbReference>
<dbReference type="GO" id="GO:0003677">
    <property type="term" value="F:DNA binding"/>
    <property type="evidence" value="ECO:0007669"/>
    <property type="project" value="InterPro"/>
</dbReference>
<evidence type="ECO:0000313" key="4">
    <source>
        <dbReference type="EMBL" id="QOL49757.1"/>
    </source>
</evidence>
<dbReference type="GO" id="GO:0004803">
    <property type="term" value="F:transposase activity"/>
    <property type="evidence" value="ECO:0007669"/>
    <property type="project" value="InterPro"/>
</dbReference>
<dbReference type="InterPro" id="IPR025948">
    <property type="entry name" value="HTH-like_dom"/>
</dbReference>
<dbReference type="InterPro" id="IPR050900">
    <property type="entry name" value="Transposase_IS3/IS150/IS904"/>
</dbReference>
<evidence type="ECO:0000313" key="6">
    <source>
        <dbReference type="EMBL" id="QOL51195.1"/>
    </source>
</evidence>
<evidence type="ECO:0000259" key="2">
    <source>
        <dbReference type="PROSITE" id="PS50994"/>
    </source>
</evidence>
<dbReference type="PANTHER" id="PTHR46889">
    <property type="entry name" value="TRANSPOSASE INSF FOR INSERTION SEQUENCE IS3B-RELATED"/>
    <property type="match status" value="1"/>
</dbReference>
<evidence type="ECO:0000313" key="5">
    <source>
        <dbReference type="EMBL" id="QOL49767.1"/>
    </source>
</evidence>
<dbReference type="EMBL" id="CP062941">
    <property type="protein sequence ID" value="QOL49757.1"/>
    <property type="molecule type" value="Genomic_DNA"/>
</dbReference>
<gene>
    <name evidence="5" type="ORF">LPB04_00040</name>
    <name evidence="6" type="ORF">LPB04_07975</name>
    <name evidence="3" type="ORF">LPB04_19995</name>
    <name evidence="4" type="ORF">LPB04_23290</name>
    <name evidence="7" type="ORF">LPB04_23835</name>
</gene>
<dbReference type="Pfam" id="PF01527">
    <property type="entry name" value="HTH_Tnp_1"/>
    <property type="match status" value="1"/>
</dbReference>
<dbReference type="EMBL" id="CP062942">
    <property type="protein sequence ID" value="QOL52243.1"/>
    <property type="molecule type" value="Genomic_DNA"/>
</dbReference>
<name>A0A7L9U550_9BURK</name>
<feature type="coiled-coil region" evidence="1">
    <location>
        <begin position="59"/>
        <end position="86"/>
    </location>
</feature>
<dbReference type="KEGG" id="mlir:LPB04_07975"/>
<keyword evidence="1" id="KW-0175">Coiled coil</keyword>
<geneLocation type="plasmid" evidence="7 8">
    <name>unnamed1</name>
</geneLocation>
<evidence type="ECO:0000313" key="7">
    <source>
        <dbReference type="EMBL" id="QOL52243.1"/>
    </source>
</evidence>
<dbReference type="GO" id="GO:0006313">
    <property type="term" value="P:DNA transposition"/>
    <property type="evidence" value="ECO:0007669"/>
    <property type="project" value="InterPro"/>
</dbReference>
<dbReference type="RefSeq" id="WP_193686218.1">
    <property type="nucleotide sequence ID" value="NZ_CP062941.1"/>
</dbReference>
<dbReference type="Pfam" id="PF13333">
    <property type="entry name" value="rve_2"/>
    <property type="match status" value="1"/>
</dbReference>